<gene>
    <name evidence="1" type="ORF">FIBSPDRAFT_1046467</name>
</gene>
<proteinExistence type="predicted"/>
<name>A0A166GRW4_9AGAM</name>
<sequence length="276" mass="30364">MSLNRTWGSSTDDLRVSCPPHDRAISRTRSIAFSRARHGRTALRPQPSKPLYPTSLKRTWGFYIDVPRVSRAPHGRAIAGTRLIAFWRAQHGPTTIPPQLAYRRSPTSLNRMWGYSIDVLRVSRPPHDHAISRTRSIHARTTIPAQPSQPLQTGRLACSRLVGPHLPLTPQPSNTRPRDHQVRNPYYVSQVEARKLAQTAGGGYNPPPAPGRWADGRGHVCPIHSHSGGLGAAPWRWADMGPGAWDMGSMHRHLVTSAPSTHTVGASASHPDAGRT</sequence>
<accession>A0A166GRW4</accession>
<evidence type="ECO:0000313" key="1">
    <source>
        <dbReference type="EMBL" id="KZP18106.1"/>
    </source>
</evidence>
<dbReference type="Proteomes" id="UP000076532">
    <property type="component" value="Unassembled WGS sequence"/>
</dbReference>
<reference evidence="1 2" key="1">
    <citation type="journal article" date="2016" name="Mol. Biol. Evol.">
        <title>Comparative Genomics of Early-Diverging Mushroom-Forming Fungi Provides Insights into the Origins of Lignocellulose Decay Capabilities.</title>
        <authorList>
            <person name="Nagy L.G."/>
            <person name="Riley R."/>
            <person name="Tritt A."/>
            <person name="Adam C."/>
            <person name="Daum C."/>
            <person name="Floudas D."/>
            <person name="Sun H."/>
            <person name="Yadav J.S."/>
            <person name="Pangilinan J."/>
            <person name="Larsson K.H."/>
            <person name="Matsuura K."/>
            <person name="Barry K."/>
            <person name="Labutti K."/>
            <person name="Kuo R."/>
            <person name="Ohm R.A."/>
            <person name="Bhattacharya S.S."/>
            <person name="Shirouzu T."/>
            <person name="Yoshinaga Y."/>
            <person name="Martin F.M."/>
            <person name="Grigoriev I.V."/>
            <person name="Hibbett D.S."/>
        </authorList>
    </citation>
    <scope>NUCLEOTIDE SEQUENCE [LARGE SCALE GENOMIC DNA]</scope>
    <source>
        <strain evidence="1 2">CBS 109695</strain>
    </source>
</reference>
<protein>
    <submittedName>
        <fullName evidence="1">Uncharacterized protein</fullName>
    </submittedName>
</protein>
<evidence type="ECO:0000313" key="2">
    <source>
        <dbReference type="Proteomes" id="UP000076532"/>
    </source>
</evidence>
<keyword evidence="2" id="KW-1185">Reference proteome</keyword>
<dbReference type="AlphaFoldDB" id="A0A166GRW4"/>
<organism evidence="1 2">
    <name type="scientific">Athelia psychrophila</name>
    <dbReference type="NCBI Taxonomy" id="1759441"/>
    <lineage>
        <taxon>Eukaryota</taxon>
        <taxon>Fungi</taxon>
        <taxon>Dikarya</taxon>
        <taxon>Basidiomycota</taxon>
        <taxon>Agaricomycotina</taxon>
        <taxon>Agaricomycetes</taxon>
        <taxon>Agaricomycetidae</taxon>
        <taxon>Atheliales</taxon>
        <taxon>Atheliaceae</taxon>
        <taxon>Athelia</taxon>
    </lineage>
</organism>
<dbReference type="EMBL" id="KV417576">
    <property type="protein sequence ID" value="KZP18106.1"/>
    <property type="molecule type" value="Genomic_DNA"/>
</dbReference>